<organism evidence="1 2">
    <name type="scientific">Zhouia amylolytica</name>
    <dbReference type="NCBI Taxonomy" id="376730"/>
    <lineage>
        <taxon>Bacteria</taxon>
        <taxon>Pseudomonadati</taxon>
        <taxon>Bacteroidota</taxon>
        <taxon>Flavobacteriia</taxon>
        <taxon>Flavobacteriales</taxon>
        <taxon>Flavobacteriaceae</taxon>
        <taxon>Zhouia</taxon>
    </lineage>
</organism>
<protein>
    <submittedName>
        <fullName evidence="1">Uncharacterized protein</fullName>
    </submittedName>
</protein>
<dbReference type="EMBL" id="FPAG01000012">
    <property type="protein sequence ID" value="SFT16164.1"/>
    <property type="molecule type" value="Genomic_DNA"/>
</dbReference>
<gene>
    <name evidence="1" type="ORF">SAMN04487906_3293</name>
</gene>
<reference evidence="1 2" key="1">
    <citation type="submission" date="2016-10" db="EMBL/GenBank/DDBJ databases">
        <authorList>
            <person name="de Groot N.N."/>
        </authorList>
    </citation>
    <scope>NUCLEOTIDE SEQUENCE [LARGE SCALE GENOMIC DNA]</scope>
    <source>
        <strain evidence="1 2">CGMCC 1.6114</strain>
    </source>
</reference>
<accession>A0A1I6VRX6</accession>
<dbReference type="RefSeq" id="WP_038269106.1">
    <property type="nucleotide sequence ID" value="NZ_FPAG01000012.1"/>
</dbReference>
<dbReference type="Proteomes" id="UP000183209">
    <property type="component" value="Unassembled WGS sequence"/>
</dbReference>
<dbReference type="OrthoDB" id="10007655at2"/>
<evidence type="ECO:0000313" key="1">
    <source>
        <dbReference type="EMBL" id="SFT16164.1"/>
    </source>
</evidence>
<sequence length="119" mass="13458">MCSKVFLVEDYHLDQTKSSVQINQINYPVYGQLVCSGEGHTVQVFFTDDAVSLPNGKYVPETGEGTIFIKVSEKEAYLELPKLNEPVYVYFNESHPELNCISINEPMRDQSFFNGNLAV</sequence>
<name>A0A1I6VRX6_9FLAO</name>
<proteinExistence type="predicted"/>
<evidence type="ECO:0000313" key="2">
    <source>
        <dbReference type="Proteomes" id="UP000183209"/>
    </source>
</evidence>
<dbReference type="AlphaFoldDB" id="A0A1I6VRX6"/>